<proteinExistence type="predicted"/>
<protein>
    <recommendedName>
        <fullName evidence="3">F-box domain-containing protein</fullName>
    </recommendedName>
</protein>
<evidence type="ECO:0000313" key="1">
    <source>
        <dbReference type="EMBL" id="KAG5638616.1"/>
    </source>
</evidence>
<reference evidence="1" key="1">
    <citation type="submission" date="2021-02" db="EMBL/GenBank/DDBJ databases">
        <authorList>
            <person name="Nieuwenhuis M."/>
            <person name="Van De Peppel L.J.J."/>
        </authorList>
    </citation>
    <scope>NUCLEOTIDE SEQUENCE</scope>
    <source>
        <strain evidence="1">D49</strain>
    </source>
</reference>
<keyword evidence="2" id="KW-1185">Reference proteome</keyword>
<evidence type="ECO:0000313" key="2">
    <source>
        <dbReference type="Proteomes" id="UP000717328"/>
    </source>
</evidence>
<evidence type="ECO:0008006" key="3">
    <source>
        <dbReference type="Google" id="ProtNLM"/>
    </source>
</evidence>
<dbReference type="Proteomes" id="UP000717328">
    <property type="component" value="Unassembled WGS sequence"/>
</dbReference>
<reference evidence="1" key="2">
    <citation type="submission" date="2021-10" db="EMBL/GenBank/DDBJ databases">
        <title>Phylogenomics reveals ancestral predisposition of the termite-cultivated fungus Termitomyces towards a domesticated lifestyle.</title>
        <authorList>
            <person name="Auxier B."/>
            <person name="Grum-Grzhimaylo A."/>
            <person name="Cardenas M.E."/>
            <person name="Lodge J.D."/>
            <person name="Laessoe T."/>
            <person name="Pedersen O."/>
            <person name="Smith M.E."/>
            <person name="Kuyper T.W."/>
            <person name="Franco-Molano E.A."/>
            <person name="Baroni T.J."/>
            <person name="Aanen D.K."/>
        </authorList>
    </citation>
    <scope>NUCLEOTIDE SEQUENCE</scope>
    <source>
        <strain evidence="1">D49</strain>
    </source>
</reference>
<dbReference type="EMBL" id="JABCKI010005753">
    <property type="protein sequence ID" value="KAG5638616.1"/>
    <property type="molecule type" value="Genomic_DNA"/>
</dbReference>
<name>A0A9P7FWT4_9AGAR</name>
<organism evidence="1 2">
    <name type="scientific">Sphagnurus paluster</name>
    <dbReference type="NCBI Taxonomy" id="117069"/>
    <lineage>
        <taxon>Eukaryota</taxon>
        <taxon>Fungi</taxon>
        <taxon>Dikarya</taxon>
        <taxon>Basidiomycota</taxon>
        <taxon>Agaricomycotina</taxon>
        <taxon>Agaricomycetes</taxon>
        <taxon>Agaricomycetidae</taxon>
        <taxon>Agaricales</taxon>
        <taxon>Tricholomatineae</taxon>
        <taxon>Lyophyllaceae</taxon>
        <taxon>Sphagnurus</taxon>
    </lineage>
</organism>
<accession>A0A9P7FWT4</accession>
<comment type="caution">
    <text evidence="1">The sequence shown here is derived from an EMBL/GenBank/DDBJ whole genome shotgun (WGS) entry which is preliminary data.</text>
</comment>
<dbReference type="AlphaFoldDB" id="A0A9P7FWT4"/>
<gene>
    <name evidence="1" type="ORF">H0H81_011506</name>
</gene>
<dbReference type="OrthoDB" id="2977329at2759"/>
<sequence length="435" mass="49259">MSSPNLPVEILDYILSFLYHDSKAWIECSKVCSAFLAQWRKLSFSTISLGPGACRCLYEALSSSPKTVSYIWELEVQGHDWAYDDDTFPLLLELLARHGVLRVFSFTMRVNTGIDWNDLPFNWQQALLDLLRSPHLHTVCLAHVCACTFPVEAFATAPALRNLSVTGTHSEKCEHPAPVFHTPKEPYVEATLSLDSLEVQGPSAERLFDFIDGPNSPFDLSTLKRLILNGSGLELATTIRDVFEISRSIEELWWFYLDQTEGLDWGWFNPEHTEGAGWDDPTGPVDLQTLPCLRMMTFLVDPRMYHPKSLYGFLEKRGLPPNIERLVVILHENSLNISSIRSFMPHNGKSLAEELDYHLSRCCVPERYPKLQAIEIWIFLKALEKKNKMSPCKLAIPLEHDIVALFPRLAGTKKMSVRAGAAENAMDFMTLVNAS</sequence>